<reference evidence="14" key="1">
    <citation type="journal article" date="2022" name="IScience">
        <title>Evolution of zygomycete secretomes and the origins of terrestrial fungal ecologies.</title>
        <authorList>
            <person name="Chang Y."/>
            <person name="Wang Y."/>
            <person name="Mondo S."/>
            <person name="Ahrendt S."/>
            <person name="Andreopoulos W."/>
            <person name="Barry K."/>
            <person name="Beard J."/>
            <person name="Benny G.L."/>
            <person name="Blankenship S."/>
            <person name="Bonito G."/>
            <person name="Cuomo C."/>
            <person name="Desiro A."/>
            <person name="Gervers K.A."/>
            <person name="Hundley H."/>
            <person name="Kuo A."/>
            <person name="LaButti K."/>
            <person name="Lang B.F."/>
            <person name="Lipzen A."/>
            <person name="O'Donnell K."/>
            <person name="Pangilinan J."/>
            <person name="Reynolds N."/>
            <person name="Sandor L."/>
            <person name="Smith M.E."/>
            <person name="Tsang A."/>
            <person name="Grigoriev I.V."/>
            <person name="Stajich J.E."/>
            <person name="Spatafora J.W."/>
        </authorList>
    </citation>
    <scope>NUCLEOTIDE SEQUENCE</scope>
    <source>
        <strain evidence="14">RSA 2281</strain>
    </source>
</reference>
<dbReference type="GO" id="GO:0006646">
    <property type="term" value="P:phosphatidylethanolamine biosynthetic process"/>
    <property type="evidence" value="ECO:0007669"/>
    <property type="project" value="UniProtKB-UniRule"/>
</dbReference>
<dbReference type="GO" id="GO:0004609">
    <property type="term" value="F:phosphatidylserine decarboxylase activity"/>
    <property type="evidence" value="ECO:0007669"/>
    <property type="project" value="UniProtKB-UniRule"/>
</dbReference>
<dbReference type="PROSITE" id="PS50004">
    <property type="entry name" value="C2"/>
    <property type="match status" value="2"/>
</dbReference>
<dbReference type="EC" id="4.1.1.65" evidence="11"/>
<keyword evidence="10 11" id="KW-0670">Pyruvate</keyword>
<feature type="compositionally biased region" description="Basic residues" evidence="12">
    <location>
        <begin position="23"/>
        <end position="34"/>
    </location>
</feature>
<evidence type="ECO:0000256" key="9">
    <source>
        <dbReference type="ARBA" id="ARBA00023264"/>
    </source>
</evidence>
<feature type="region of interest" description="Disordered" evidence="12">
    <location>
        <begin position="423"/>
        <end position="455"/>
    </location>
</feature>
<dbReference type="Pfam" id="PF02666">
    <property type="entry name" value="PS_Dcarbxylase"/>
    <property type="match status" value="1"/>
</dbReference>
<keyword evidence="15" id="KW-1185">Reference proteome</keyword>
<feature type="region of interest" description="Disordered" evidence="12">
    <location>
        <begin position="573"/>
        <end position="646"/>
    </location>
</feature>
<evidence type="ECO:0000256" key="10">
    <source>
        <dbReference type="ARBA" id="ARBA00023317"/>
    </source>
</evidence>
<feature type="compositionally biased region" description="Basic residues" evidence="12">
    <location>
        <begin position="291"/>
        <end position="305"/>
    </location>
</feature>
<feature type="compositionally biased region" description="Acidic residues" evidence="12">
    <location>
        <begin position="598"/>
        <end position="631"/>
    </location>
</feature>
<evidence type="ECO:0000256" key="7">
    <source>
        <dbReference type="ARBA" id="ARBA00023209"/>
    </source>
</evidence>
<feature type="chain" id="PRO_5041756201" description="Phosphatidylserine decarboxylase 2 beta chain" evidence="11">
    <location>
        <begin position="1"/>
        <end position="1024"/>
    </location>
</feature>
<dbReference type="AlphaFoldDB" id="A0AAD5PBY5"/>
<accession>A0AAD5PBY5</accession>
<evidence type="ECO:0000256" key="1">
    <source>
        <dbReference type="ARBA" id="ARBA00005189"/>
    </source>
</evidence>
<comment type="PTM">
    <text evidence="11">Is synthesized initially as an inactive proenzyme. Formation of the active enzyme involves a self-maturation process in which the active site pyruvoyl group is generated from an internal serine residue via an autocatalytic post-translational modification. Two non-identical subunits are generated from the proenzyme in this reaction, and the pyruvate is formed at the N-terminus of the alpha chain, which is derived from the carboxyl end of the proenzyme. The autoendoproteolytic cleavage occurs by a canonical serine protease mechanism, in which the side chain hydroxyl group of the serine supplies its oxygen atom to form the C-terminus of the beta chain, while the remainder of the serine residue undergoes an oxidative deamination to produce ammonia and the pyruvoyl prosthetic group on the alpha chain. During this reaction, the Ser that is part of the protease active site of the proenzyme becomes the pyruvoyl prosthetic group, which constitutes an essential element of the active site of the mature decarboxylase.</text>
</comment>
<evidence type="ECO:0000313" key="14">
    <source>
        <dbReference type="EMBL" id="KAI9256520.1"/>
    </source>
</evidence>
<dbReference type="PANTHER" id="PTHR10067">
    <property type="entry name" value="PHOSPHATIDYLSERINE DECARBOXYLASE"/>
    <property type="match status" value="1"/>
</dbReference>
<comment type="subunit">
    <text evidence="11">Heterodimer of a large membrane-associated beta subunit and a small pyruvoyl-containing alpha subunit.</text>
</comment>
<comment type="subcellular location">
    <subcellularLocation>
        <location evidence="11">Golgi apparatus membrane</location>
        <topology evidence="11">Peripheral membrane protein</topology>
        <orientation evidence="11">Cytoplasmic side</orientation>
    </subcellularLocation>
    <subcellularLocation>
        <location evidence="11">Endosome membrane</location>
        <topology evidence="11">Peripheral membrane protein</topology>
        <orientation evidence="11">Cytoplasmic side</orientation>
    </subcellularLocation>
</comment>
<keyword evidence="7 11" id="KW-0594">Phospholipid biosynthesis</keyword>
<name>A0AAD5PBY5_9FUNG</name>
<protein>
    <recommendedName>
        <fullName evidence="11">Phosphatidylserine decarboxylase proenzyme 2</fullName>
        <ecNumber evidence="11">4.1.1.65</ecNumber>
    </recommendedName>
    <component>
        <recommendedName>
            <fullName evidence="11">Phosphatidylserine decarboxylase 2 beta chain</fullName>
        </recommendedName>
    </component>
    <component>
        <recommendedName>
            <fullName evidence="11">Phosphatidylserine decarboxylase 2 alpha chain</fullName>
        </recommendedName>
    </component>
</protein>
<keyword evidence="2 11" id="KW-0444">Lipid biosynthesis</keyword>
<comment type="catalytic activity">
    <reaction evidence="11">
        <text>a 1,2-diacyl-sn-glycero-3-phospho-L-serine + H(+) = a 1,2-diacyl-sn-glycero-3-phosphoethanolamine + CO2</text>
        <dbReference type="Rhea" id="RHEA:20828"/>
        <dbReference type="ChEBI" id="CHEBI:15378"/>
        <dbReference type="ChEBI" id="CHEBI:16526"/>
        <dbReference type="ChEBI" id="CHEBI:57262"/>
        <dbReference type="ChEBI" id="CHEBI:64612"/>
        <dbReference type="EC" id="4.1.1.65"/>
    </reaction>
</comment>
<feature type="domain" description="C2" evidence="13">
    <location>
        <begin position="58"/>
        <end position="183"/>
    </location>
</feature>
<sequence length="1064" mass="120857">MESGASSDPGVITTDSNGESVKKPRMRLFHRSKSGIRSLMNRPHSRTPSFDNEASDDIGHSPSPSSSSSTDSNELVLQVSIQRARHLYAKLEDSNILNPYVIISCTGHKQRTHVVKKSEDPDWHCTFDIKLPRTHRKRRLFWTHGVVMTVCTKDRFKSVFLGQVRFPIESLFTDYANQQAKWYPIQEPLRSKFRIRRRKNQPADEQMGELEIKFGLMHTAGGGSDDDLREMWNAYIEQYHPTHDIDGPSTLSSDIGNLQLSTPPPSQRRFSRRQRTKSDNSTGVPTTTTNQHKHQHKKSSGRVKKKFKRRKDYIAKFYSDVVGVVFLEISHAKDLPPERNMTRTGFDMDPFVIVSYGTSTFRTRAIRHNLNPVWNEKLFFHVRENESKYKLKFAVYDKDKITGHDYVAWKELDIGDIIHYSQQQQQQQTDKEDEETVHNQCTDETKDTTATAATTTDTPADAIDSQMDMHTVDLEMINKQRWQDRHPTLTFRAKFVPYTKMRKLFWVALAKNYGGDEGMIGRLGVLSMLESLGSTISETTVNGFWEQHNKDPETDELTLDELVDSLENFMLSSEMPSSHTGGGLNDTSDSSAGLSDSDCMDEEDEEDDDLDDGDIEVDELVDLDLVDDYDDRVETPSSGISEEGYGDDILLDAHGIQYGGEQSDMALDMSRSSSGNGSNKDHGEQQEQVIRLAECPICHRPNLSRRAQMDIVTHVAMCAANDWTTVDRFLMGDFVTEAYAQRRWFVKLVSKVGYGKYQVGRNNANIIVQDRQTGQLIEERMSVYVRLGMRLLYKGMKTGIQSKTAQRVLTNMTFKQGRRYDSFHSAREIEPFMKFHNLDMSEVLDPLDSFKTFNEFFYRKLKPDARPCECPDDPSVVVSPADCRMMAFATIDDATRLWIKGMEFSVEKLLGDPDQAQAFQGGSLAIFRLAPQDYHRFHSPVDGTITDIKYISGQYYTVNPMAIRTTLDVYGENARSVVSMDTEAFGKVAVVLIGAMMVGSIVLTPHAGDYLARTDELGYFAFGGSTIVVLWEKDTVTFDRDLLENSEKSLETLVRVGNRIGIHP</sequence>
<keyword evidence="6 11" id="KW-0865">Zymogen</keyword>
<dbReference type="InterPro" id="IPR003817">
    <property type="entry name" value="PS_Dcarbxylase"/>
</dbReference>
<feature type="domain" description="C2" evidence="13">
    <location>
        <begin position="299"/>
        <end position="430"/>
    </location>
</feature>
<feature type="region of interest" description="Disordered" evidence="12">
    <location>
        <begin position="666"/>
        <end position="686"/>
    </location>
</feature>
<dbReference type="InterPro" id="IPR000008">
    <property type="entry name" value="C2_dom"/>
</dbReference>
<evidence type="ECO:0000256" key="2">
    <source>
        <dbReference type="ARBA" id="ARBA00022516"/>
    </source>
</evidence>
<dbReference type="Pfam" id="PF00168">
    <property type="entry name" value="C2"/>
    <property type="match status" value="2"/>
</dbReference>
<dbReference type="InterPro" id="IPR035892">
    <property type="entry name" value="C2_domain_sf"/>
</dbReference>
<dbReference type="GO" id="GO:0005795">
    <property type="term" value="C:Golgi stack"/>
    <property type="evidence" value="ECO:0007669"/>
    <property type="project" value="UniProtKB-UniRule"/>
</dbReference>
<feature type="chain" id="PRO_5041756200" description="Phosphatidylserine decarboxylase 2 alpha chain" evidence="11">
    <location>
        <begin position="1025"/>
        <end position="1064"/>
    </location>
</feature>
<feature type="region of interest" description="Disordered" evidence="12">
    <location>
        <begin position="243"/>
        <end position="305"/>
    </location>
</feature>
<comment type="caution">
    <text evidence="14">The sequence shown here is derived from an EMBL/GenBank/DDBJ whole genome shotgun (WGS) entry which is preliminary data.</text>
</comment>
<dbReference type="InterPro" id="IPR033179">
    <property type="entry name" value="PSD_type2_pro"/>
</dbReference>
<feature type="active site" description="Charge relay system; for autoendoproteolytic cleavage activity" evidence="11">
    <location>
        <position position="1025"/>
    </location>
</feature>
<evidence type="ECO:0000256" key="8">
    <source>
        <dbReference type="ARBA" id="ARBA00023239"/>
    </source>
</evidence>
<comment type="function">
    <text evidence="11">Catalyzes the formation of phosphatidylethanolamine (PtdEtn) from phosphatidylserine (PtdSer). Plays a central role in phospholipid metabolism and in the interorganelle trafficking of phosphatidylserine.</text>
</comment>
<comment type="cofactor">
    <cofactor evidence="11">
        <name>pyruvate</name>
        <dbReference type="ChEBI" id="CHEBI:15361"/>
    </cofactor>
    <text evidence="11">Binds 1 pyruvoyl group covalently per subunit.</text>
</comment>
<comment type="similarity">
    <text evidence="11">Belongs to the phosphatidylserine decarboxylase family. PSD-B subfamily. Eukaryotic type II sub-subfamily.</text>
</comment>
<dbReference type="EMBL" id="JAIXMP010000021">
    <property type="protein sequence ID" value="KAI9256520.1"/>
    <property type="molecule type" value="Genomic_DNA"/>
</dbReference>
<dbReference type="Proteomes" id="UP001209540">
    <property type="component" value="Unassembled WGS sequence"/>
</dbReference>
<keyword evidence="9 11" id="KW-1208">Phospholipid metabolism</keyword>
<feature type="active site" description="Charge relay system; for autoendoproteolytic cleavage activity" evidence="11">
    <location>
        <position position="882"/>
    </location>
</feature>
<evidence type="ECO:0000256" key="5">
    <source>
        <dbReference type="ARBA" id="ARBA00023136"/>
    </source>
</evidence>
<dbReference type="SMART" id="SM00239">
    <property type="entry name" value="C2"/>
    <property type="match status" value="2"/>
</dbReference>
<feature type="site" description="Cleavage (non-hydrolytic); by autocatalysis" evidence="11">
    <location>
        <begin position="1024"/>
        <end position="1025"/>
    </location>
</feature>
<reference evidence="14" key="2">
    <citation type="submission" date="2023-02" db="EMBL/GenBank/DDBJ databases">
        <authorList>
            <consortium name="DOE Joint Genome Institute"/>
            <person name="Mondo S.J."/>
            <person name="Chang Y."/>
            <person name="Wang Y."/>
            <person name="Ahrendt S."/>
            <person name="Andreopoulos W."/>
            <person name="Barry K."/>
            <person name="Beard J."/>
            <person name="Benny G.L."/>
            <person name="Blankenship S."/>
            <person name="Bonito G."/>
            <person name="Cuomo C."/>
            <person name="Desiro A."/>
            <person name="Gervers K.A."/>
            <person name="Hundley H."/>
            <person name="Kuo A."/>
            <person name="LaButti K."/>
            <person name="Lang B.F."/>
            <person name="Lipzen A."/>
            <person name="O'Donnell K."/>
            <person name="Pangilinan J."/>
            <person name="Reynolds N."/>
            <person name="Sandor L."/>
            <person name="Smith M.W."/>
            <person name="Tsang A."/>
            <person name="Grigoriev I.V."/>
            <person name="Stajich J.E."/>
            <person name="Spatafora J.W."/>
        </authorList>
    </citation>
    <scope>NUCLEOTIDE SEQUENCE</scope>
    <source>
        <strain evidence="14">RSA 2281</strain>
    </source>
</reference>
<evidence type="ECO:0000256" key="3">
    <source>
        <dbReference type="ARBA" id="ARBA00022793"/>
    </source>
</evidence>
<evidence type="ECO:0000256" key="11">
    <source>
        <dbReference type="HAMAP-Rule" id="MF_03209"/>
    </source>
</evidence>
<comment type="pathway">
    <text evidence="1">Lipid metabolism.</text>
</comment>
<dbReference type="InterPro" id="IPR033177">
    <property type="entry name" value="PSD-B"/>
</dbReference>
<dbReference type="CDD" id="cd00030">
    <property type="entry name" value="C2"/>
    <property type="match status" value="1"/>
</dbReference>
<gene>
    <name evidence="11" type="primary">PSD2</name>
    <name evidence="14" type="ORF">BDA99DRAFT_561965</name>
</gene>
<dbReference type="PANTHER" id="PTHR10067:SF17">
    <property type="entry name" value="PHOSPHATIDYLSERINE DECARBOXYLASE PROENZYME 2"/>
    <property type="match status" value="1"/>
</dbReference>
<dbReference type="HAMAP" id="MF_00663">
    <property type="entry name" value="PS_decarb_PSD_B_type2"/>
    <property type="match status" value="1"/>
</dbReference>
<evidence type="ECO:0000256" key="4">
    <source>
        <dbReference type="ARBA" id="ARBA00023098"/>
    </source>
</evidence>
<comment type="domain">
    <text evidence="11">The C2 domains have an essential, but non-catalytic function. They may facilitate interactions with other proteins and are required for lipid transport function.</text>
</comment>
<evidence type="ECO:0000313" key="15">
    <source>
        <dbReference type="Proteomes" id="UP001209540"/>
    </source>
</evidence>
<dbReference type="SUPFAM" id="SSF49562">
    <property type="entry name" value="C2 domain (Calcium/lipid-binding domain, CaLB)"/>
    <property type="match status" value="2"/>
</dbReference>
<comment type="pathway">
    <text evidence="11">Phospholipid metabolism; phosphatidylethanolamine biosynthesis; phosphatidylethanolamine from CDP-diacylglycerol: step 2/2.</text>
</comment>
<feature type="compositionally biased region" description="Polar residues" evidence="12">
    <location>
        <begin position="249"/>
        <end position="260"/>
    </location>
</feature>
<evidence type="ECO:0000259" key="13">
    <source>
        <dbReference type="PROSITE" id="PS50004"/>
    </source>
</evidence>
<feature type="modified residue" description="Pyruvic acid (Ser); by autocatalysis" evidence="11">
    <location>
        <position position="1025"/>
    </location>
</feature>
<dbReference type="GO" id="GO:0010008">
    <property type="term" value="C:endosome membrane"/>
    <property type="evidence" value="ECO:0007669"/>
    <property type="project" value="UniProtKB-SubCell"/>
</dbReference>
<keyword evidence="11" id="KW-0967">Endosome</keyword>
<evidence type="ECO:0000256" key="6">
    <source>
        <dbReference type="ARBA" id="ARBA00023145"/>
    </source>
</evidence>
<feature type="region of interest" description="Disordered" evidence="12">
    <location>
        <begin position="1"/>
        <end position="74"/>
    </location>
</feature>
<feature type="active site" description="Charge relay system; for autoendoproteolytic cleavage activity" evidence="11">
    <location>
        <position position="938"/>
    </location>
</feature>
<keyword evidence="4 11" id="KW-0443">Lipid metabolism</keyword>
<dbReference type="NCBIfam" id="TIGR00163">
    <property type="entry name" value="PS_decarb"/>
    <property type="match status" value="1"/>
</dbReference>
<dbReference type="Gene3D" id="2.60.40.150">
    <property type="entry name" value="C2 domain"/>
    <property type="match status" value="2"/>
</dbReference>
<evidence type="ECO:0000256" key="12">
    <source>
        <dbReference type="SAM" id="MobiDB-lite"/>
    </source>
</evidence>
<keyword evidence="3 11" id="KW-0210">Decarboxylase</keyword>
<feature type="compositionally biased region" description="Polar residues" evidence="12">
    <location>
        <begin position="573"/>
        <end position="594"/>
    </location>
</feature>
<keyword evidence="5 11" id="KW-0472">Membrane</keyword>
<proteinExistence type="inferred from homology"/>
<organism evidence="14 15">
    <name type="scientific">Phascolomyces articulosus</name>
    <dbReference type="NCBI Taxonomy" id="60185"/>
    <lineage>
        <taxon>Eukaryota</taxon>
        <taxon>Fungi</taxon>
        <taxon>Fungi incertae sedis</taxon>
        <taxon>Mucoromycota</taxon>
        <taxon>Mucoromycotina</taxon>
        <taxon>Mucoromycetes</taxon>
        <taxon>Mucorales</taxon>
        <taxon>Lichtheimiaceae</taxon>
        <taxon>Phascolomyces</taxon>
    </lineage>
</organism>
<dbReference type="GO" id="GO:0016540">
    <property type="term" value="P:protein autoprocessing"/>
    <property type="evidence" value="ECO:0007669"/>
    <property type="project" value="UniProtKB-UniRule"/>
</dbReference>
<keyword evidence="8 11" id="KW-0456">Lyase</keyword>
<keyword evidence="11" id="KW-0333">Golgi apparatus</keyword>
<feature type="active site" description="Schiff-base intermediate with substrate; via pyruvic acid; for decarboxylase activity" evidence="11">
    <location>
        <position position="1025"/>
    </location>
</feature>
<dbReference type="GO" id="GO:0000139">
    <property type="term" value="C:Golgi membrane"/>
    <property type="evidence" value="ECO:0007669"/>
    <property type="project" value="UniProtKB-SubCell"/>
</dbReference>